<dbReference type="InterPro" id="IPR028090">
    <property type="entry name" value="JAB_dom_prok"/>
</dbReference>
<dbReference type="Pfam" id="PF14464">
    <property type="entry name" value="Prok-JAB"/>
    <property type="match status" value="1"/>
</dbReference>
<dbReference type="PANTHER" id="PTHR10953:SF247">
    <property type="entry name" value="SLL6053 PROTEIN"/>
    <property type="match status" value="1"/>
</dbReference>
<dbReference type="SUPFAM" id="SSF69572">
    <property type="entry name" value="Activating enzymes of the ubiquitin-like proteins"/>
    <property type="match status" value="1"/>
</dbReference>
<dbReference type="Pfam" id="PF00899">
    <property type="entry name" value="ThiF"/>
    <property type="match status" value="1"/>
</dbReference>
<feature type="domain" description="JAB" evidence="7">
    <location>
        <begin position="14"/>
        <end position="111"/>
    </location>
</feature>
<dbReference type="GO" id="GO:0008237">
    <property type="term" value="F:metallopeptidase activity"/>
    <property type="evidence" value="ECO:0007669"/>
    <property type="project" value="UniProtKB-KW"/>
</dbReference>
<dbReference type="GO" id="GO:0016779">
    <property type="term" value="F:nucleotidyltransferase activity"/>
    <property type="evidence" value="ECO:0007669"/>
    <property type="project" value="TreeGrafter"/>
</dbReference>
<sequence length="469" mass="51823">MNPPITLSMTDDQHRRLHTHLFPGDGKEAVAILLCTHRSGDRRHRLLVRYIEEIPHAQCERTAVSVTWQTEIIEDILDRAEAEGLSFIKIHSHPNGYPAFSPTDNKSDDLLLPMVRDSTEIDAPHGSAIMLPSGEVFGRVLIQDGLIPIECVNVVGDDLQFWYPAGGDKSVPSFAASHAQIFDEGTIERLRRLSVAVVGCSGTGSPVIEQLFRLGVGEIVLVDDDHIEDRNVNRILNSTMEDAAKKRPKPDVIGDAIDRAGLGTLVVRITGNLWSPEVVREVAQCDVVFGCMDTVDGRYLLNTLATFYIQPYFDIGVRLDAVREGPNKGKIREVCGTVHYLLPGKSSLMTRGLFTMKQVADAGLRRTDPAAHAQQIEDGYIAGVQGHRPAVISVNMFAASLAVNELLARLHPFREESNGEYGSVTFSLASMELMYERHSEPCEILEPHIGKGDMRPLLRLTELSEKPKP</sequence>
<dbReference type="KEGG" id="sphu:SPPYR_3420"/>
<keyword evidence="2" id="KW-0479">Metal-binding</keyword>
<dbReference type="GO" id="GO:0008641">
    <property type="term" value="F:ubiquitin-like modifier activating enzyme activity"/>
    <property type="evidence" value="ECO:0007669"/>
    <property type="project" value="InterPro"/>
</dbReference>
<dbReference type="PANTHER" id="PTHR10953">
    <property type="entry name" value="UBIQUITIN-ACTIVATING ENZYME E1"/>
    <property type="match status" value="1"/>
</dbReference>
<keyword evidence="3" id="KW-0378">Hydrolase</keyword>
<gene>
    <name evidence="8" type="ORF">SPPYR_3420</name>
</gene>
<dbReference type="InterPro" id="IPR045886">
    <property type="entry name" value="ThiF/MoeB/HesA"/>
</dbReference>
<accession>A0A1Y5Q175</accession>
<evidence type="ECO:0000259" key="6">
    <source>
        <dbReference type="Pfam" id="PF00899"/>
    </source>
</evidence>
<evidence type="ECO:0000256" key="4">
    <source>
        <dbReference type="ARBA" id="ARBA00022833"/>
    </source>
</evidence>
<keyword evidence="5" id="KW-0482">Metalloprotease</keyword>
<evidence type="ECO:0000256" key="5">
    <source>
        <dbReference type="ARBA" id="ARBA00023049"/>
    </source>
</evidence>
<keyword evidence="1" id="KW-0645">Protease</keyword>
<reference evidence="8" key="1">
    <citation type="submission" date="2016-03" db="EMBL/GenBank/DDBJ databases">
        <authorList>
            <person name="Ploux O."/>
        </authorList>
    </citation>
    <scope>NUCLEOTIDE SEQUENCE</scope>
    <source>
        <strain evidence="8">UC10</strain>
    </source>
</reference>
<evidence type="ECO:0000256" key="1">
    <source>
        <dbReference type="ARBA" id="ARBA00022670"/>
    </source>
</evidence>
<dbReference type="GO" id="GO:0005737">
    <property type="term" value="C:cytoplasm"/>
    <property type="evidence" value="ECO:0007669"/>
    <property type="project" value="TreeGrafter"/>
</dbReference>
<evidence type="ECO:0000256" key="3">
    <source>
        <dbReference type="ARBA" id="ARBA00022801"/>
    </source>
</evidence>
<keyword evidence="4" id="KW-0862">Zinc</keyword>
<organism evidence="8">
    <name type="scientific">uncultured Sphingopyxis sp</name>
    <dbReference type="NCBI Taxonomy" id="310581"/>
    <lineage>
        <taxon>Bacteria</taxon>
        <taxon>Pseudomonadati</taxon>
        <taxon>Pseudomonadota</taxon>
        <taxon>Alphaproteobacteria</taxon>
        <taxon>Sphingomonadales</taxon>
        <taxon>Sphingomonadaceae</taxon>
        <taxon>Sphingopyxis</taxon>
        <taxon>environmental samples</taxon>
    </lineage>
</organism>
<evidence type="ECO:0000259" key="7">
    <source>
        <dbReference type="Pfam" id="PF14464"/>
    </source>
</evidence>
<evidence type="ECO:0000313" key="8">
    <source>
        <dbReference type="EMBL" id="SBV34535.1"/>
    </source>
</evidence>
<dbReference type="EMBL" id="LT598653">
    <property type="protein sequence ID" value="SBV34535.1"/>
    <property type="molecule type" value="Genomic_DNA"/>
</dbReference>
<feature type="domain" description="THIF-type NAD/FAD binding fold" evidence="6">
    <location>
        <begin position="180"/>
        <end position="416"/>
    </location>
</feature>
<name>A0A1Y5Q175_9SPHN</name>
<dbReference type="GO" id="GO:0046872">
    <property type="term" value="F:metal ion binding"/>
    <property type="evidence" value="ECO:0007669"/>
    <property type="project" value="UniProtKB-KW"/>
</dbReference>
<dbReference type="GO" id="GO:0004792">
    <property type="term" value="F:thiosulfate-cyanide sulfurtransferase activity"/>
    <property type="evidence" value="ECO:0007669"/>
    <property type="project" value="TreeGrafter"/>
</dbReference>
<evidence type="ECO:0000256" key="2">
    <source>
        <dbReference type="ARBA" id="ARBA00022723"/>
    </source>
</evidence>
<dbReference type="GO" id="GO:0006508">
    <property type="term" value="P:proteolysis"/>
    <property type="evidence" value="ECO:0007669"/>
    <property type="project" value="UniProtKB-KW"/>
</dbReference>
<dbReference type="InterPro" id="IPR000594">
    <property type="entry name" value="ThiF_NAD_FAD-bd"/>
</dbReference>
<dbReference type="InterPro" id="IPR035985">
    <property type="entry name" value="Ubiquitin-activating_enz"/>
</dbReference>
<protein>
    <submittedName>
        <fullName evidence="8">UBA/THIF-type NAD/FAD binding protein</fullName>
    </submittedName>
</protein>
<dbReference type="Gene3D" id="3.40.50.720">
    <property type="entry name" value="NAD(P)-binding Rossmann-like Domain"/>
    <property type="match status" value="1"/>
</dbReference>
<proteinExistence type="predicted"/>
<dbReference type="AlphaFoldDB" id="A0A1Y5Q175"/>